<sequence>MLDPAMRFSILIEESASGRIVVEVGLVVAVPLPTPGQLRKHPMDVVSPVGLSPERTEEEDEAHTPITSWNCDCVVGTVERRLKPWAMVSPFRFVGLGLGVTESVVKRQHRTGLTRCENY</sequence>
<evidence type="ECO:0000256" key="1">
    <source>
        <dbReference type="SAM" id="MobiDB-lite"/>
    </source>
</evidence>
<dbReference type="EMBL" id="KE346358">
    <property type="protein sequence ID" value="EXC35346.1"/>
    <property type="molecule type" value="Genomic_DNA"/>
</dbReference>
<evidence type="ECO:0000313" key="2">
    <source>
        <dbReference type="EMBL" id="EXC35346.1"/>
    </source>
</evidence>
<keyword evidence="3" id="KW-1185">Reference proteome</keyword>
<feature type="region of interest" description="Disordered" evidence="1">
    <location>
        <begin position="41"/>
        <end position="63"/>
    </location>
</feature>
<dbReference type="Proteomes" id="UP000030645">
    <property type="component" value="Unassembled WGS sequence"/>
</dbReference>
<proteinExistence type="predicted"/>
<organism evidence="2 3">
    <name type="scientific">Morus notabilis</name>
    <dbReference type="NCBI Taxonomy" id="981085"/>
    <lineage>
        <taxon>Eukaryota</taxon>
        <taxon>Viridiplantae</taxon>
        <taxon>Streptophyta</taxon>
        <taxon>Embryophyta</taxon>
        <taxon>Tracheophyta</taxon>
        <taxon>Spermatophyta</taxon>
        <taxon>Magnoliopsida</taxon>
        <taxon>eudicotyledons</taxon>
        <taxon>Gunneridae</taxon>
        <taxon>Pentapetalae</taxon>
        <taxon>rosids</taxon>
        <taxon>fabids</taxon>
        <taxon>Rosales</taxon>
        <taxon>Moraceae</taxon>
        <taxon>Moreae</taxon>
        <taxon>Morus</taxon>
    </lineage>
</organism>
<dbReference type="AlphaFoldDB" id="W9SKK3"/>
<evidence type="ECO:0000313" key="3">
    <source>
        <dbReference type="Proteomes" id="UP000030645"/>
    </source>
</evidence>
<protein>
    <submittedName>
        <fullName evidence="2">Uncharacterized protein</fullName>
    </submittedName>
</protein>
<gene>
    <name evidence="2" type="ORF">L484_026670</name>
</gene>
<reference evidence="3" key="1">
    <citation type="submission" date="2013-01" db="EMBL/GenBank/DDBJ databases">
        <title>Draft Genome Sequence of a Mulberry Tree, Morus notabilis C.K. Schneid.</title>
        <authorList>
            <person name="He N."/>
            <person name="Zhao S."/>
        </authorList>
    </citation>
    <scope>NUCLEOTIDE SEQUENCE</scope>
</reference>
<accession>W9SKK3</accession>
<name>W9SKK3_9ROSA</name>